<protein>
    <submittedName>
        <fullName evidence="1">Uncharacterized protein</fullName>
    </submittedName>
</protein>
<evidence type="ECO:0000313" key="1">
    <source>
        <dbReference type="EMBL" id="MBC2961878.1"/>
    </source>
</evidence>
<reference evidence="1 2" key="1">
    <citation type="submission" date="2020-08" db="EMBL/GenBank/DDBJ databases">
        <title>novel species in genus Nocardioides.</title>
        <authorList>
            <person name="Zhang G."/>
        </authorList>
    </citation>
    <scope>NUCLEOTIDE SEQUENCE [LARGE SCALE GENOMIC DNA]</scope>
    <source>
        <strain evidence="1 2">SC8A-24</strain>
    </source>
</reference>
<evidence type="ECO:0000313" key="2">
    <source>
        <dbReference type="Proteomes" id="UP000604001"/>
    </source>
</evidence>
<accession>A0ABR6UCS3</accession>
<dbReference type="SUPFAM" id="SSF75005">
    <property type="entry name" value="Arabinanase/levansucrase/invertase"/>
    <property type="match status" value="1"/>
</dbReference>
<dbReference type="PROSITE" id="PS51318">
    <property type="entry name" value="TAT"/>
    <property type="match status" value="1"/>
</dbReference>
<dbReference type="RefSeq" id="WP_186347081.1">
    <property type="nucleotide sequence ID" value="NZ_BMMR01000010.1"/>
</dbReference>
<dbReference type="Proteomes" id="UP000604001">
    <property type="component" value="Unassembled WGS sequence"/>
</dbReference>
<dbReference type="EMBL" id="JACMYC010000013">
    <property type="protein sequence ID" value="MBC2961878.1"/>
    <property type="molecule type" value="Genomic_DNA"/>
</dbReference>
<sequence>MTPSPATPTPATPTAPPPALGRRAVLGATGLGGLAVLAAGPDVAAAAPARGRVSPFDLDFEVVHRRRRLDLLADRFVTLRDSFTAAGSASEYAVLAPRGTAGAVRSGGGELRIGGGAGAHSTLLRSRSRQDAPYAAVLVDVASFSGDGTRDRVLAGLAKGAQDHLLAWYDRATGTVGIDLTLDGTTETLGTVEADLAAPFELGFALTSTTVVAFADTGSGPDPLVKATLDERLDLREPAALRTWHNSFGAESGSGTVVLDRVRAGYFGQLGLRDPHLVTHADGTPYIDRGKAYLTFTQAGLGFFETAHWGVWTLDLETYRLEQVANLFFQRDGNDVVLGDHAGHLVRDEANRRWIVTTSTWGDFANDSVEIDYTTVRSSVDVLSGVHVLRTRQLRLPTGDLPSAAVGQWDPHVVRIGGRWYVGFVNARRFFDFYPALARSPRGGDFTELSLVGADPSKVETEGTVLQRFGGRWYVLASNGDASPAEIRGQYPVYDLEMDQLGVLDAPHPTNIPWPMVIPVAERGRTRWLLVTFNGTQYDEPLLGYGTHGDVVVMEAQRTTGVEFPGRR</sequence>
<dbReference type="InterPro" id="IPR023296">
    <property type="entry name" value="Glyco_hydro_beta-prop_sf"/>
</dbReference>
<gene>
    <name evidence="1" type="ORF">H7344_16385</name>
</gene>
<dbReference type="InterPro" id="IPR006311">
    <property type="entry name" value="TAT_signal"/>
</dbReference>
<name>A0ABR6UCS3_9ACTN</name>
<proteinExistence type="predicted"/>
<organism evidence="1 2">
    <name type="scientific">Nocardioides deserti</name>
    <dbReference type="NCBI Taxonomy" id="1588644"/>
    <lineage>
        <taxon>Bacteria</taxon>
        <taxon>Bacillati</taxon>
        <taxon>Actinomycetota</taxon>
        <taxon>Actinomycetes</taxon>
        <taxon>Propionibacteriales</taxon>
        <taxon>Nocardioidaceae</taxon>
        <taxon>Nocardioides</taxon>
    </lineage>
</organism>
<keyword evidence="2" id="KW-1185">Reference proteome</keyword>
<comment type="caution">
    <text evidence="1">The sequence shown here is derived from an EMBL/GenBank/DDBJ whole genome shotgun (WGS) entry which is preliminary data.</text>
</comment>